<dbReference type="InterPro" id="IPR001841">
    <property type="entry name" value="Znf_RING"/>
</dbReference>
<keyword evidence="7" id="KW-0862">Zinc</keyword>
<keyword evidence="5 8" id="KW-0863">Zinc-finger</keyword>
<reference evidence="11 12" key="1">
    <citation type="submission" date="2017-11" db="EMBL/GenBank/DDBJ databases">
        <title>De-novo sequencing of pomegranate (Punica granatum L.) genome.</title>
        <authorList>
            <person name="Akparov Z."/>
            <person name="Amiraslanov A."/>
            <person name="Hajiyeva S."/>
            <person name="Abbasov M."/>
            <person name="Kaur K."/>
            <person name="Hamwieh A."/>
            <person name="Solovyev V."/>
            <person name="Salamov A."/>
            <person name="Braich B."/>
            <person name="Kosarev P."/>
            <person name="Mahmoud A."/>
            <person name="Hajiyev E."/>
            <person name="Babayeva S."/>
            <person name="Izzatullayeva V."/>
            <person name="Mammadov A."/>
            <person name="Mammadov A."/>
            <person name="Sharifova S."/>
            <person name="Ojaghi J."/>
            <person name="Eynullazada K."/>
            <person name="Bayramov B."/>
            <person name="Abdulazimova A."/>
            <person name="Shahmuradov I."/>
        </authorList>
    </citation>
    <scope>NUCLEOTIDE SEQUENCE [LARGE SCALE GENOMIC DNA]</scope>
    <source>
        <strain evidence="12">cv. AG2017</strain>
        <tissue evidence="11">Leaf</tissue>
    </source>
</reference>
<dbReference type="GO" id="GO:0016567">
    <property type="term" value="P:protein ubiquitination"/>
    <property type="evidence" value="ECO:0007669"/>
    <property type="project" value="TreeGrafter"/>
</dbReference>
<dbReference type="SMART" id="SM00184">
    <property type="entry name" value="RING"/>
    <property type="match status" value="1"/>
</dbReference>
<dbReference type="EC" id="2.3.2.27" evidence="2"/>
<feature type="domain" description="RING-type" evidence="10">
    <location>
        <begin position="224"/>
        <end position="265"/>
    </location>
</feature>
<dbReference type="Pfam" id="PF13639">
    <property type="entry name" value="zf-RING_2"/>
    <property type="match status" value="1"/>
</dbReference>
<keyword evidence="3" id="KW-0808">Transferase</keyword>
<proteinExistence type="predicted"/>
<dbReference type="InterPro" id="IPR013083">
    <property type="entry name" value="Znf_RING/FYVE/PHD"/>
</dbReference>
<evidence type="ECO:0000256" key="3">
    <source>
        <dbReference type="ARBA" id="ARBA00022679"/>
    </source>
</evidence>
<keyword evidence="12" id="KW-1185">Reference proteome</keyword>
<protein>
    <recommendedName>
        <fullName evidence="2">RING-type E3 ubiquitin transferase</fullName>
        <ecNumber evidence="2">2.3.2.27</ecNumber>
    </recommendedName>
</protein>
<dbReference type="Proteomes" id="UP000233551">
    <property type="component" value="Unassembled WGS sequence"/>
</dbReference>
<dbReference type="PROSITE" id="PS50089">
    <property type="entry name" value="ZF_RING_2"/>
    <property type="match status" value="1"/>
</dbReference>
<dbReference type="EMBL" id="PGOL01003762">
    <property type="protein sequence ID" value="PKI39759.1"/>
    <property type="molecule type" value="Genomic_DNA"/>
</dbReference>
<evidence type="ECO:0000256" key="7">
    <source>
        <dbReference type="ARBA" id="ARBA00022833"/>
    </source>
</evidence>
<dbReference type="Gene3D" id="3.30.40.10">
    <property type="entry name" value="Zinc/RING finger domain, C3HC4 (zinc finger)"/>
    <property type="match status" value="1"/>
</dbReference>
<feature type="region of interest" description="Disordered" evidence="9">
    <location>
        <begin position="82"/>
        <end position="126"/>
    </location>
</feature>
<comment type="catalytic activity">
    <reaction evidence="1">
        <text>S-ubiquitinyl-[E2 ubiquitin-conjugating enzyme]-L-cysteine + [acceptor protein]-L-lysine = [E2 ubiquitin-conjugating enzyme]-L-cysteine + N(6)-ubiquitinyl-[acceptor protein]-L-lysine.</text>
        <dbReference type="EC" id="2.3.2.27"/>
    </reaction>
</comment>
<evidence type="ECO:0000313" key="11">
    <source>
        <dbReference type="EMBL" id="PKI39759.1"/>
    </source>
</evidence>
<evidence type="ECO:0000313" key="12">
    <source>
        <dbReference type="Proteomes" id="UP000233551"/>
    </source>
</evidence>
<keyword evidence="4" id="KW-0479">Metal-binding</keyword>
<evidence type="ECO:0000256" key="6">
    <source>
        <dbReference type="ARBA" id="ARBA00022786"/>
    </source>
</evidence>
<feature type="region of interest" description="Disordered" evidence="9">
    <location>
        <begin position="144"/>
        <end position="200"/>
    </location>
</feature>
<dbReference type="PANTHER" id="PTHR15710:SF217">
    <property type="entry name" value="E3 UBIQUITIN-PROTEIN LIGASE RDUF2"/>
    <property type="match status" value="1"/>
</dbReference>
<accession>A0A2I0I6Y4</accession>
<evidence type="ECO:0000259" key="10">
    <source>
        <dbReference type="PROSITE" id="PS50089"/>
    </source>
</evidence>
<dbReference type="InterPro" id="IPR011016">
    <property type="entry name" value="Znf_RING-CH"/>
</dbReference>
<dbReference type="FunFam" id="3.30.40.10:FF:000022">
    <property type="entry name" value="E3 ubiquitin-protein ligase RING1-like"/>
    <property type="match status" value="1"/>
</dbReference>
<keyword evidence="6" id="KW-0833">Ubl conjugation pathway</keyword>
<gene>
    <name evidence="11" type="ORF">CRG98_039804</name>
</gene>
<feature type="compositionally biased region" description="Polar residues" evidence="9">
    <location>
        <begin position="100"/>
        <end position="119"/>
    </location>
</feature>
<dbReference type="STRING" id="22663.A0A2I0I6Y4"/>
<dbReference type="SMART" id="SM00744">
    <property type="entry name" value="RINGv"/>
    <property type="match status" value="1"/>
</dbReference>
<dbReference type="AlphaFoldDB" id="A0A2I0I6Y4"/>
<dbReference type="PANTHER" id="PTHR15710">
    <property type="entry name" value="E3 UBIQUITIN-PROTEIN LIGASE PRAJA"/>
    <property type="match status" value="1"/>
</dbReference>
<dbReference type="GO" id="GO:0008270">
    <property type="term" value="F:zinc ion binding"/>
    <property type="evidence" value="ECO:0007669"/>
    <property type="project" value="UniProtKB-KW"/>
</dbReference>
<evidence type="ECO:0000256" key="4">
    <source>
        <dbReference type="ARBA" id="ARBA00022723"/>
    </source>
</evidence>
<dbReference type="GO" id="GO:0005737">
    <property type="term" value="C:cytoplasm"/>
    <property type="evidence" value="ECO:0007669"/>
    <property type="project" value="TreeGrafter"/>
</dbReference>
<evidence type="ECO:0000256" key="5">
    <source>
        <dbReference type="ARBA" id="ARBA00022771"/>
    </source>
</evidence>
<evidence type="ECO:0000256" key="2">
    <source>
        <dbReference type="ARBA" id="ARBA00012483"/>
    </source>
</evidence>
<evidence type="ECO:0000256" key="1">
    <source>
        <dbReference type="ARBA" id="ARBA00000900"/>
    </source>
</evidence>
<feature type="compositionally biased region" description="Polar residues" evidence="9">
    <location>
        <begin position="174"/>
        <end position="185"/>
    </location>
</feature>
<evidence type="ECO:0000256" key="8">
    <source>
        <dbReference type="PROSITE-ProRule" id="PRU00175"/>
    </source>
</evidence>
<name>A0A2I0I6Y4_PUNGR</name>
<dbReference type="GO" id="GO:0061630">
    <property type="term" value="F:ubiquitin protein ligase activity"/>
    <property type="evidence" value="ECO:0007669"/>
    <property type="project" value="UniProtKB-EC"/>
</dbReference>
<dbReference type="SUPFAM" id="SSF57850">
    <property type="entry name" value="RING/U-box"/>
    <property type="match status" value="1"/>
</dbReference>
<organism evidence="11 12">
    <name type="scientific">Punica granatum</name>
    <name type="common">Pomegranate</name>
    <dbReference type="NCBI Taxonomy" id="22663"/>
    <lineage>
        <taxon>Eukaryota</taxon>
        <taxon>Viridiplantae</taxon>
        <taxon>Streptophyta</taxon>
        <taxon>Embryophyta</taxon>
        <taxon>Tracheophyta</taxon>
        <taxon>Spermatophyta</taxon>
        <taxon>Magnoliopsida</taxon>
        <taxon>eudicotyledons</taxon>
        <taxon>Gunneridae</taxon>
        <taxon>Pentapetalae</taxon>
        <taxon>rosids</taxon>
        <taxon>malvids</taxon>
        <taxon>Myrtales</taxon>
        <taxon>Lythraceae</taxon>
        <taxon>Punica</taxon>
    </lineage>
</organism>
<comment type="caution">
    <text evidence="11">The sequence shown here is derived from an EMBL/GenBank/DDBJ whole genome shotgun (WGS) entry which is preliminary data.</text>
</comment>
<sequence length="290" mass="32185">MASYSYRTVAIRGDSSSSSSSSPSCIVEVLQCLLCCEEETPDRRRFPSRPLIAFFSWFSTAITDCLLSRRSSYSTPTITAAATAAQPNRNHRPPLPPSQSPSDGPTSPATHSRPSTDASQIFYRHPRNSPSIMVRIHVDVAIEYRNPPPPSPPDRPISTVTDSSPQVRRRRPRNSPSTGLIQQLAENDPNRYGPPPASESAVRALPSIKITQELLNSSSGLSQCIVCQDEFDQGSVALEMPCKHVYHRDCLLKWLSSHNSCPVCRLELPTDDADYEITRRARSQRSHPHH</sequence>
<feature type="compositionally biased region" description="Pro residues" evidence="9">
    <location>
        <begin position="146"/>
        <end position="155"/>
    </location>
</feature>
<evidence type="ECO:0000256" key="9">
    <source>
        <dbReference type="SAM" id="MobiDB-lite"/>
    </source>
</evidence>